<reference evidence="1" key="1">
    <citation type="submission" date="2023-08" db="EMBL/GenBank/DDBJ databases">
        <authorList>
            <person name="Chen Y."/>
            <person name="Shah S."/>
            <person name="Dougan E. K."/>
            <person name="Thang M."/>
            <person name="Chan C."/>
        </authorList>
    </citation>
    <scope>NUCLEOTIDE SEQUENCE</scope>
</reference>
<dbReference type="InterPro" id="IPR014903">
    <property type="entry name" value="DUF1796"/>
</dbReference>
<protein>
    <submittedName>
        <fullName evidence="1">Uncharacterized protein</fullName>
    </submittedName>
</protein>
<comment type="caution">
    <text evidence="1">The sequence shown here is derived from an EMBL/GenBank/DDBJ whole genome shotgun (WGS) entry which is preliminary data.</text>
</comment>
<evidence type="ECO:0000313" key="2">
    <source>
        <dbReference type="Proteomes" id="UP001178507"/>
    </source>
</evidence>
<dbReference type="Proteomes" id="UP001178507">
    <property type="component" value="Unassembled WGS sequence"/>
</dbReference>
<dbReference type="AlphaFoldDB" id="A0AA36N7U4"/>
<sequence length="405" mass="44761">MEAPTDQSVELTAKAVTDVSVGAAVVAVANQVAASVDPKAAQVATGGSQTVTNQPWDAHLEDPSIQTGYTFVPEMTWEERRSALQLNGPHVTDFIQRVEFISLGCYCSPSYALQLLNLRKNSYPFDWTRSSLEGILHCLDMRFEDFLTYSTYQMVDQHVVFGGTRWGGSFWHHNLEAPMTVQDMTRRIHRFLGTGDVSPKVPRVFIRIINSTREIGQAIRLRQALKSSFPEAQEIYMLLLIELQMERGPIAVTAPEGQGLFFFSFTEEEFRQVPAPGRHPLSLSGARCAEAIAAGLKWWAGEGMDLNVRTCDSLAQLSSRIYQFDGGDPARELFVFGGNSWAPSGTAHPWSGSCRSRSSRPSCCRPGWTHQSPSQYSASAAICRFSCPPLLSRGWSFSSSSTAES</sequence>
<dbReference type="EMBL" id="CAUJNA010003443">
    <property type="protein sequence ID" value="CAJ1402200.1"/>
    <property type="molecule type" value="Genomic_DNA"/>
</dbReference>
<dbReference type="Pfam" id="PF08795">
    <property type="entry name" value="DUF1796"/>
    <property type="match status" value="1"/>
</dbReference>
<name>A0AA36N7U4_9DINO</name>
<proteinExistence type="predicted"/>
<keyword evidence="2" id="KW-1185">Reference proteome</keyword>
<evidence type="ECO:0000313" key="1">
    <source>
        <dbReference type="EMBL" id="CAJ1402200.1"/>
    </source>
</evidence>
<gene>
    <name evidence="1" type="ORF">EVOR1521_LOCUS25143</name>
</gene>
<accession>A0AA36N7U4</accession>
<organism evidence="1 2">
    <name type="scientific">Effrenium voratum</name>
    <dbReference type="NCBI Taxonomy" id="2562239"/>
    <lineage>
        <taxon>Eukaryota</taxon>
        <taxon>Sar</taxon>
        <taxon>Alveolata</taxon>
        <taxon>Dinophyceae</taxon>
        <taxon>Suessiales</taxon>
        <taxon>Symbiodiniaceae</taxon>
        <taxon>Effrenium</taxon>
    </lineage>
</organism>